<keyword evidence="1" id="KW-1133">Transmembrane helix</keyword>
<dbReference type="InterPro" id="IPR036259">
    <property type="entry name" value="MFS_trans_sf"/>
</dbReference>
<protein>
    <submittedName>
        <fullName evidence="2">Uncharacterized protein</fullName>
    </submittedName>
</protein>
<proteinExistence type="predicted"/>
<accession>A0AA36BRP6</accession>
<dbReference type="SUPFAM" id="SSF103473">
    <property type="entry name" value="MFS general substrate transporter"/>
    <property type="match status" value="1"/>
</dbReference>
<reference evidence="2" key="1">
    <citation type="submission" date="2023-08" db="EMBL/GenBank/DDBJ databases">
        <authorList>
            <person name="Alioto T."/>
            <person name="Alioto T."/>
            <person name="Gomez Garrido J."/>
        </authorList>
    </citation>
    <scope>NUCLEOTIDE SEQUENCE</scope>
</reference>
<keyword evidence="3" id="KW-1185">Reference proteome</keyword>
<dbReference type="EMBL" id="OX597835">
    <property type="protein sequence ID" value="CAI9739018.1"/>
    <property type="molecule type" value="Genomic_DNA"/>
</dbReference>
<dbReference type="AlphaFoldDB" id="A0AA36BRP6"/>
<evidence type="ECO:0000256" key="1">
    <source>
        <dbReference type="SAM" id="Phobius"/>
    </source>
</evidence>
<keyword evidence="1" id="KW-0472">Membrane</keyword>
<dbReference type="Proteomes" id="UP001162480">
    <property type="component" value="Chromosome 22"/>
</dbReference>
<name>A0AA36BRP6_OCTVU</name>
<evidence type="ECO:0000313" key="2">
    <source>
        <dbReference type="EMBL" id="CAI9739018.1"/>
    </source>
</evidence>
<feature type="transmembrane region" description="Helical" evidence="1">
    <location>
        <begin position="7"/>
        <end position="24"/>
    </location>
</feature>
<keyword evidence="1" id="KW-0812">Transmembrane</keyword>
<organism evidence="2 3">
    <name type="scientific">Octopus vulgaris</name>
    <name type="common">Common octopus</name>
    <dbReference type="NCBI Taxonomy" id="6645"/>
    <lineage>
        <taxon>Eukaryota</taxon>
        <taxon>Metazoa</taxon>
        <taxon>Spiralia</taxon>
        <taxon>Lophotrochozoa</taxon>
        <taxon>Mollusca</taxon>
        <taxon>Cephalopoda</taxon>
        <taxon>Coleoidea</taxon>
        <taxon>Octopodiformes</taxon>
        <taxon>Octopoda</taxon>
        <taxon>Incirrata</taxon>
        <taxon>Octopodidae</taxon>
        <taxon>Octopus</taxon>
    </lineage>
</organism>
<sequence>MAIRRGFGSILTGVLFTIVGGLWTWRIYSIAAFLMILIAIPLQWFFSKETQRMEVPEQANKFENLEDGTANESTIERLLTEEHQSPETKIKGGKLAWTRDEL</sequence>
<feature type="transmembrane region" description="Helical" evidence="1">
    <location>
        <begin position="30"/>
        <end position="46"/>
    </location>
</feature>
<evidence type="ECO:0000313" key="3">
    <source>
        <dbReference type="Proteomes" id="UP001162480"/>
    </source>
</evidence>
<gene>
    <name evidence="2" type="ORF">OCTVUL_1B024296</name>
</gene>